<dbReference type="EMBL" id="JBHTHQ010000011">
    <property type="protein sequence ID" value="MFD0704394.1"/>
    <property type="molecule type" value="Genomic_DNA"/>
</dbReference>
<dbReference type="InterPro" id="IPR011095">
    <property type="entry name" value="Dala_Dala_lig_C"/>
</dbReference>
<dbReference type="Gene3D" id="3.30.1490.20">
    <property type="entry name" value="ATP-grasp fold, A domain"/>
    <property type="match status" value="1"/>
</dbReference>
<evidence type="ECO:0000313" key="17">
    <source>
        <dbReference type="EMBL" id="MFD0704394.1"/>
    </source>
</evidence>
<name>A0ABW2Y2D0_9BIFI</name>
<dbReference type="InterPro" id="IPR011761">
    <property type="entry name" value="ATP-grasp"/>
</dbReference>
<comment type="cofactor">
    <cofactor evidence="2">
        <name>Mg(2+)</name>
        <dbReference type="ChEBI" id="CHEBI:18420"/>
    </cofactor>
</comment>
<evidence type="ECO:0000256" key="10">
    <source>
        <dbReference type="ARBA" id="ARBA00022960"/>
    </source>
</evidence>
<evidence type="ECO:0000256" key="1">
    <source>
        <dbReference type="ARBA" id="ARBA00001936"/>
    </source>
</evidence>
<dbReference type="EC" id="6.3.2.4" evidence="14"/>
<comment type="function">
    <text evidence="14">Cell wall formation.</text>
</comment>
<evidence type="ECO:0000313" key="18">
    <source>
        <dbReference type="Proteomes" id="UP001597036"/>
    </source>
</evidence>
<evidence type="ECO:0000256" key="13">
    <source>
        <dbReference type="ARBA" id="ARBA00023316"/>
    </source>
</evidence>
<evidence type="ECO:0000256" key="11">
    <source>
        <dbReference type="ARBA" id="ARBA00022984"/>
    </source>
</evidence>
<comment type="caution">
    <text evidence="17">The sequence shown here is derived from an EMBL/GenBank/DDBJ whole genome shotgun (WGS) entry which is preliminary data.</text>
</comment>
<comment type="similarity">
    <text evidence="3 14">Belongs to the D-alanine--D-alanine ligase family.</text>
</comment>
<dbReference type="Gene3D" id="3.40.50.20">
    <property type="match status" value="1"/>
</dbReference>
<evidence type="ECO:0000256" key="9">
    <source>
        <dbReference type="ARBA" id="ARBA00022842"/>
    </source>
</evidence>
<evidence type="ECO:0000256" key="8">
    <source>
        <dbReference type="ARBA" id="ARBA00022840"/>
    </source>
</evidence>
<dbReference type="PANTHER" id="PTHR23132">
    <property type="entry name" value="D-ALANINE--D-ALANINE LIGASE"/>
    <property type="match status" value="1"/>
</dbReference>
<dbReference type="Pfam" id="PF07478">
    <property type="entry name" value="Dala_Dala_lig_C"/>
    <property type="match status" value="1"/>
</dbReference>
<gene>
    <name evidence="14" type="primary">ddl</name>
    <name evidence="17" type="ORF">ACFQY8_01325</name>
</gene>
<evidence type="ECO:0000256" key="2">
    <source>
        <dbReference type="ARBA" id="ARBA00001946"/>
    </source>
</evidence>
<dbReference type="SUPFAM" id="SSF52440">
    <property type="entry name" value="PreATP-grasp domain"/>
    <property type="match status" value="1"/>
</dbReference>
<evidence type="ECO:0000256" key="3">
    <source>
        <dbReference type="ARBA" id="ARBA00010871"/>
    </source>
</evidence>
<dbReference type="Gene3D" id="3.30.470.20">
    <property type="entry name" value="ATP-grasp fold, B domain"/>
    <property type="match status" value="1"/>
</dbReference>
<evidence type="ECO:0000256" key="12">
    <source>
        <dbReference type="ARBA" id="ARBA00023211"/>
    </source>
</evidence>
<dbReference type="Pfam" id="PF01820">
    <property type="entry name" value="Dala_Dala_lig_N"/>
    <property type="match status" value="1"/>
</dbReference>
<comment type="pathway">
    <text evidence="14">Cell wall biogenesis; peptidoglycan biosynthesis.</text>
</comment>
<evidence type="ECO:0000256" key="6">
    <source>
        <dbReference type="ARBA" id="ARBA00022723"/>
    </source>
</evidence>
<dbReference type="PROSITE" id="PS50975">
    <property type="entry name" value="ATP_GRASP"/>
    <property type="match status" value="1"/>
</dbReference>
<evidence type="ECO:0000256" key="5">
    <source>
        <dbReference type="ARBA" id="ARBA00022598"/>
    </source>
</evidence>
<sequence length="382" mass="41349">MVDKKNILVLFGGKADEHSISCISASGVLNAMDTEKFNPIPVGITKEGQWVLGGEDPRVWSLDAAKKSGKMPEVKPTENSLGVILDPSSEGNGFLTVDVNGMMKSIGHIDAVFPVLHGPYGEDGTVQGLLEMMNVPYVGCGVLASAACMDKHYTKEILREAGIPVAQGFTIDARHEEQTNGVWLLKRVQDEGLEYPLYVKPSRAGSSYGVTRIDRADSNQQQCVALEAAVREASEHDWRILIEQGVNGHEIECAVLAPRSGELPRTSLPGEIVIDAHNTTDFYDFDSKYMDDQASHVEVPAALPEEILKKVQDVAARAFTAVDGAGLSRVDTFVTPEGEVLVNEINTMPGFTPISMYSQAWEATGLSYGDLITELIEGVLAE</sequence>
<comment type="cofactor">
    <cofactor evidence="1">
        <name>Mn(2+)</name>
        <dbReference type="ChEBI" id="CHEBI:29035"/>
    </cofactor>
</comment>
<dbReference type="GO" id="GO:0016874">
    <property type="term" value="F:ligase activity"/>
    <property type="evidence" value="ECO:0007669"/>
    <property type="project" value="UniProtKB-KW"/>
</dbReference>
<dbReference type="InterPro" id="IPR011127">
    <property type="entry name" value="Dala_Dala_lig_N"/>
</dbReference>
<keyword evidence="7 15" id="KW-0547">Nucleotide-binding</keyword>
<evidence type="ECO:0000256" key="14">
    <source>
        <dbReference type="HAMAP-Rule" id="MF_00047"/>
    </source>
</evidence>
<dbReference type="InterPro" id="IPR013815">
    <property type="entry name" value="ATP_grasp_subdomain_1"/>
</dbReference>
<dbReference type="PANTHER" id="PTHR23132:SF25">
    <property type="entry name" value="D-ALANINE--D-ALANINE LIGASE A"/>
    <property type="match status" value="1"/>
</dbReference>
<dbReference type="PROSITE" id="PS00844">
    <property type="entry name" value="DALA_DALA_LIGASE_2"/>
    <property type="match status" value="1"/>
</dbReference>
<dbReference type="InterPro" id="IPR005905">
    <property type="entry name" value="D_ala_D_ala"/>
</dbReference>
<dbReference type="PROSITE" id="PS00843">
    <property type="entry name" value="DALA_DALA_LIGASE_1"/>
    <property type="match status" value="1"/>
</dbReference>
<organism evidence="17 18">
    <name type="scientific">Alloscardovia venturai</name>
    <dbReference type="NCBI Taxonomy" id="1769421"/>
    <lineage>
        <taxon>Bacteria</taxon>
        <taxon>Bacillati</taxon>
        <taxon>Actinomycetota</taxon>
        <taxon>Actinomycetes</taxon>
        <taxon>Bifidobacteriales</taxon>
        <taxon>Bifidobacteriaceae</taxon>
        <taxon>Alloscardovia</taxon>
    </lineage>
</organism>
<evidence type="ECO:0000256" key="7">
    <source>
        <dbReference type="ARBA" id="ARBA00022741"/>
    </source>
</evidence>
<keyword evidence="13 14" id="KW-0961">Cell wall biogenesis/degradation</keyword>
<dbReference type="NCBIfam" id="NF002528">
    <property type="entry name" value="PRK01966.1-4"/>
    <property type="match status" value="1"/>
</dbReference>
<dbReference type="RefSeq" id="WP_377937857.1">
    <property type="nucleotide sequence ID" value="NZ_JBHTHQ010000011.1"/>
</dbReference>
<dbReference type="InterPro" id="IPR000291">
    <property type="entry name" value="D-Ala_lig_Van_CS"/>
</dbReference>
<dbReference type="NCBIfam" id="TIGR01205">
    <property type="entry name" value="D_ala_D_alaTIGR"/>
    <property type="match status" value="1"/>
</dbReference>
<comment type="subcellular location">
    <subcellularLocation>
        <location evidence="14">Cytoplasm</location>
    </subcellularLocation>
</comment>
<dbReference type="Proteomes" id="UP001597036">
    <property type="component" value="Unassembled WGS sequence"/>
</dbReference>
<keyword evidence="11 14" id="KW-0573">Peptidoglycan synthesis</keyword>
<dbReference type="HAMAP" id="MF_00047">
    <property type="entry name" value="Dala_Dala_lig"/>
    <property type="match status" value="1"/>
</dbReference>
<keyword evidence="18" id="KW-1185">Reference proteome</keyword>
<keyword evidence="4 14" id="KW-0963">Cytoplasm</keyword>
<comment type="catalytic activity">
    <reaction evidence="14">
        <text>2 D-alanine + ATP = D-alanyl-D-alanine + ADP + phosphate + H(+)</text>
        <dbReference type="Rhea" id="RHEA:11224"/>
        <dbReference type="ChEBI" id="CHEBI:15378"/>
        <dbReference type="ChEBI" id="CHEBI:30616"/>
        <dbReference type="ChEBI" id="CHEBI:43474"/>
        <dbReference type="ChEBI" id="CHEBI:57416"/>
        <dbReference type="ChEBI" id="CHEBI:57822"/>
        <dbReference type="ChEBI" id="CHEBI:456216"/>
        <dbReference type="EC" id="6.3.2.4"/>
    </reaction>
</comment>
<dbReference type="PIRSF" id="PIRSF039102">
    <property type="entry name" value="Ddl/VanB"/>
    <property type="match status" value="1"/>
</dbReference>
<keyword evidence="9" id="KW-0460">Magnesium</keyword>
<dbReference type="SUPFAM" id="SSF56059">
    <property type="entry name" value="Glutathione synthetase ATP-binding domain-like"/>
    <property type="match status" value="1"/>
</dbReference>
<keyword evidence="6" id="KW-0479">Metal-binding</keyword>
<keyword evidence="12" id="KW-0464">Manganese</keyword>
<reference evidence="18" key="1">
    <citation type="journal article" date="2019" name="Int. J. Syst. Evol. Microbiol.">
        <title>The Global Catalogue of Microorganisms (GCM) 10K type strain sequencing project: providing services to taxonomists for standard genome sequencing and annotation.</title>
        <authorList>
            <consortium name="The Broad Institute Genomics Platform"/>
            <consortium name="The Broad Institute Genome Sequencing Center for Infectious Disease"/>
            <person name="Wu L."/>
            <person name="Ma J."/>
        </authorList>
    </citation>
    <scope>NUCLEOTIDE SEQUENCE [LARGE SCALE GENOMIC DNA]</scope>
    <source>
        <strain evidence="18">CCM 8604</strain>
    </source>
</reference>
<keyword evidence="10 14" id="KW-0133">Cell shape</keyword>
<accession>A0ABW2Y2D0</accession>
<keyword evidence="5 14" id="KW-0436">Ligase</keyword>
<protein>
    <recommendedName>
        <fullName evidence="14">D-alanine--D-alanine ligase</fullName>
        <ecNumber evidence="14">6.3.2.4</ecNumber>
    </recommendedName>
    <alternativeName>
        <fullName evidence="14">D-Ala-D-Ala ligase</fullName>
    </alternativeName>
    <alternativeName>
        <fullName evidence="14">D-alanylalanine synthetase</fullName>
    </alternativeName>
</protein>
<evidence type="ECO:0000256" key="15">
    <source>
        <dbReference type="PROSITE-ProRule" id="PRU00409"/>
    </source>
</evidence>
<dbReference type="InterPro" id="IPR016185">
    <property type="entry name" value="PreATP-grasp_dom_sf"/>
</dbReference>
<feature type="domain" description="ATP-grasp" evidence="16">
    <location>
        <begin position="155"/>
        <end position="377"/>
    </location>
</feature>
<keyword evidence="8 15" id="KW-0067">ATP-binding</keyword>
<evidence type="ECO:0000259" key="16">
    <source>
        <dbReference type="PROSITE" id="PS50975"/>
    </source>
</evidence>
<evidence type="ECO:0000256" key="4">
    <source>
        <dbReference type="ARBA" id="ARBA00022490"/>
    </source>
</evidence>
<proteinExistence type="inferred from homology"/>